<sequence length="103" mass="12051">MILQELAQALETLNIPVTYSHFNDPQTPPFICYLVTGSDNFNADNTTYQEFTNVDIELYTKKKDITLENQLKQLLKDNELPFDYSSVFINEEKIYKITYEVTL</sequence>
<reference evidence="2" key="1">
    <citation type="submission" date="2017-08" db="EMBL/GenBank/DDBJ databases">
        <authorList>
            <person name="Varghese N."/>
            <person name="Submissions S."/>
        </authorList>
    </citation>
    <scope>NUCLEOTIDE SEQUENCE [LARGE SCALE GENOMIC DNA]</scope>
    <source>
        <strain evidence="2">JC22</strain>
    </source>
</reference>
<dbReference type="RefSeq" id="WP_097073795.1">
    <property type="nucleotide sequence ID" value="NZ_OBMQ01000007.1"/>
</dbReference>
<dbReference type="Proteomes" id="UP000219636">
    <property type="component" value="Unassembled WGS sequence"/>
</dbReference>
<dbReference type="OrthoDB" id="2061576at2"/>
<protein>
    <recommendedName>
        <fullName evidence="3">Prophage pi2 protein 38</fullName>
    </recommendedName>
</protein>
<evidence type="ECO:0008006" key="3">
    <source>
        <dbReference type="Google" id="ProtNLM"/>
    </source>
</evidence>
<accession>A0A285SX25</accession>
<name>A0A285SX25_9BACL</name>
<evidence type="ECO:0000313" key="1">
    <source>
        <dbReference type="EMBL" id="SOC12813.1"/>
    </source>
</evidence>
<gene>
    <name evidence="1" type="ORF">SAMN05880501_10756</name>
</gene>
<dbReference type="AlphaFoldDB" id="A0A285SX25"/>
<organism evidence="1 2">
    <name type="scientific">Ureibacillus xyleni</name>
    <dbReference type="NCBI Taxonomy" id="614648"/>
    <lineage>
        <taxon>Bacteria</taxon>
        <taxon>Bacillati</taxon>
        <taxon>Bacillota</taxon>
        <taxon>Bacilli</taxon>
        <taxon>Bacillales</taxon>
        <taxon>Caryophanaceae</taxon>
        <taxon>Ureibacillus</taxon>
    </lineage>
</organism>
<evidence type="ECO:0000313" key="2">
    <source>
        <dbReference type="Proteomes" id="UP000219636"/>
    </source>
</evidence>
<keyword evidence="2" id="KW-1185">Reference proteome</keyword>
<dbReference type="EMBL" id="OBMQ01000007">
    <property type="protein sequence ID" value="SOC12813.1"/>
    <property type="molecule type" value="Genomic_DNA"/>
</dbReference>
<proteinExistence type="predicted"/>